<dbReference type="SUPFAM" id="SSF109604">
    <property type="entry name" value="HD-domain/PDEase-like"/>
    <property type="match status" value="1"/>
</dbReference>
<dbReference type="PANTHER" id="PTHR35795">
    <property type="entry name" value="SLR1885 PROTEIN"/>
    <property type="match status" value="1"/>
</dbReference>
<comment type="caution">
    <text evidence="4">The sequence shown here is derived from an EMBL/GenBank/DDBJ whole genome shotgun (WGS) entry which is preliminary data.</text>
</comment>
<evidence type="ECO:0000256" key="2">
    <source>
        <dbReference type="HAMAP-Rule" id="MF_01212"/>
    </source>
</evidence>
<dbReference type="NCBIfam" id="TIGR01353">
    <property type="entry name" value="dGTP_triPase"/>
    <property type="match status" value="1"/>
</dbReference>
<dbReference type="HAMAP" id="MF_01212">
    <property type="entry name" value="dGTPase_type2"/>
    <property type="match status" value="1"/>
</dbReference>
<organism evidence="4 5">
    <name type="scientific">Candidatus Lachnoclostridium stercoravium</name>
    <dbReference type="NCBI Taxonomy" id="2838633"/>
    <lineage>
        <taxon>Bacteria</taxon>
        <taxon>Bacillati</taxon>
        <taxon>Bacillota</taxon>
        <taxon>Clostridia</taxon>
        <taxon>Lachnospirales</taxon>
        <taxon>Lachnospiraceae</taxon>
    </lineage>
</organism>
<dbReference type="InterPro" id="IPR006674">
    <property type="entry name" value="HD_domain"/>
</dbReference>
<comment type="similarity">
    <text evidence="2">Belongs to the dGTPase family. Type 2 subfamily.</text>
</comment>
<dbReference type="Pfam" id="PF01966">
    <property type="entry name" value="HD"/>
    <property type="match status" value="1"/>
</dbReference>
<dbReference type="GO" id="GO:0016793">
    <property type="term" value="F:triphosphoric monoester hydrolase activity"/>
    <property type="evidence" value="ECO:0007669"/>
    <property type="project" value="InterPro"/>
</dbReference>
<dbReference type="Proteomes" id="UP000823900">
    <property type="component" value="Unassembled WGS sequence"/>
</dbReference>
<protein>
    <recommendedName>
        <fullName evidence="2">Deoxyguanosinetriphosphate triphosphohydrolase-like protein</fullName>
    </recommendedName>
</protein>
<dbReference type="NCBIfam" id="NF002327">
    <property type="entry name" value="PRK01286.1-2"/>
    <property type="match status" value="1"/>
</dbReference>
<dbReference type="InterPro" id="IPR003607">
    <property type="entry name" value="HD/PDEase_dom"/>
</dbReference>
<dbReference type="InterPro" id="IPR023023">
    <property type="entry name" value="dNTPase_2"/>
</dbReference>
<dbReference type="SMART" id="SM00471">
    <property type="entry name" value="HDc"/>
    <property type="match status" value="1"/>
</dbReference>
<evidence type="ECO:0000259" key="3">
    <source>
        <dbReference type="PROSITE" id="PS51831"/>
    </source>
</evidence>
<gene>
    <name evidence="4" type="ORF">IAA07_12395</name>
</gene>
<name>A0A9D2HKU4_9FIRM</name>
<keyword evidence="1 2" id="KW-0378">Hydrolase</keyword>
<proteinExistence type="inferred from homology"/>
<dbReference type="AlphaFoldDB" id="A0A9D2HKU4"/>
<dbReference type="EMBL" id="DWZA01000102">
    <property type="protein sequence ID" value="HJA72349.1"/>
    <property type="molecule type" value="Genomic_DNA"/>
</dbReference>
<dbReference type="Pfam" id="PF13286">
    <property type="entry name" value="HD_assoc"/>
    <property type="match status" value="1"/>
</dbReference>
<evidence type="ECO:0000313" key="5">
    <source>
        <dbReference type="Proteomes" id="UP000823900"/>
    </source>
</evidence>
<dbReference type="PANTHER" id="PTHR35795:SF1">
    <property type="entry name" value="BIS(5'-NUCLEOSYL)-TETRAPHOSPHATASE, SYMMETRICAL"/>
    <property type="match status" value="1"/>
</dbReference>
<dbReference type="Gene3D" id="1.10.3210.10">
    <property type="entry name" value="Hypothetical protein af1432"/>
    <property type="match status" value="1"/>
</dbReference>
<accession>A0A9D2HKU4</accession>
<dbReference type="InterPro" id="IPR006261">
    <property type="entry name" value="dGTPase"/>
</dbReference>
<feature type="domain" description="HD" evidence="3">
    <location>
        <begin position="75"/>
        <end position="186"/>
    </location>
</feature>
<dbReference type="InterPro" id="IPR051094">
    <property type="entry name" value="Diverse_Catalytic_Enzymes"/>
</dbReference>
<evidence type="ECO:0000313" key="4">
    <source>
        <dbReference type="EMBL" id="HJA72349.1"/>
    </source>
</evidence>
<sequence length="335" mass="38814">MNLRETAEMLEEQYLSPYASLSRNTKGRDRQEPLCDIRPEYQRDRDRILHSKSFRRLKHKTQVFLDPEGDHYRTRLTHTLEVSQIARTIAKALRLNESLTEAIALGHDLGHTPFGHTGEMILNEICEDGFAHYLQSVRVVEILEKNGRGLNLTKEVRDGIRNHRTSGHPSTLEGCVVRLSDKIAYINHDIDDALRGRIIQEGELPSCYTDVLGHSVRERLNTMIHDIIENSLDKPEILMSPGMEETMQGLRTWMFDHVYKNPKAKAEDGKARKLIVALYEYYMDHLEELPQEYHYLMDELGEKKTRVVCDYIAGMSDSYAIDTFEELFVPKAWKV</sequence>
<dbReference type="InterPro" id="IPR026875">
    <property type="entry name" value="PHydrolase_assoc_dom"/>
</dbReference>
<reference evidence="4" key="2">
    <citation type="submission" date="2021-04" db="EMBL/GenBank/DDBJ databases">
        <authorList>
            <person name="Gilroy R."/>
        </authorList>
    </citation>
    <scope>NUCLEOTIDE SEQUENCE</scope>
    <source>
        <strain evidence="4">CHK178-16964</strain>
    </source>
</reference>
<dbReference type="CDD" id="cd00077">
    <property type="entry name" value="HDc"/>
    <property type="match status" value="1"/>
</dbReference>
<evidence type="ECO:0000256" key="1">
    <source>
        <dbReference type="ARBA" id="ARBA00022801"/>
    </source>
</evidence>
<dbReference type="PROSITE" id="PS51831">
    <property type="entry name" value="HD"/>
    <property type="match status" value="1"/>
</dbReference>
<reference evidence="4" key="1">
    <citation type="journal article" date="2021" name="PeerJ">
        <title>Extensive microbial diversity within the chicken gut microbiome revealed by metagenomics and culture.</title>
        <authorList>
            <person name="Gilroy R."/>
            <person name="Ravi A."/>
            <person name="Getino M."/>
            <person name="Pursley I."/>
            <person name="Horton D.L."/>
            <person name="Alikhan N.F."/>
            <person name="Baker D."/>
            <person name="Gharbi K."/>
            <person name="Hall N."/>
            <person name="Watson M."/>
            <person name="Adriaenssens E.M."/>
            <person name="Foster-Nyarko E."/>
            <person name="Jarju S."/>
            <person name="Secka A."/>
            <person name="Antonio M."/>
            <person name="Oren A."/>
            <person name="Chaudhuri R.R."/>
            <person name="La Ragione R."/>
            <person name="Hildebrand F."/>
            <person name="Pallen M.J."/>
        </authorList>
    </citation>
    <scope>NUCLEOTIDE SEQUENCE</scope>
    <source>
        <strain evidence="4">CHK178-16964</strain>
    </source>
</reference>